<accession>J3MGR4</accession>
<organism evidence="2">
    <name type="scientific">Oryza brachyantha</name>
    <name type="common">malo sina</name>
    <dbReference type="NCBI Taxonomy" id="4533"/>
    <lineage>
        <taxon>Eukaryota</taxon>
        <taxon>Viridiplantae</taxon>
        <taxon>Streptophyta</taxon>
        <taxon>Embryophyta</taxon>
        <taxon>Tracheophyta</taxon>
        <taxon>Spermatophyta</taxon>
        <taxon>Magnoliopsida</taxon>
        <taxon>Liliopsida</taxon>
        <taxon>Poales</taxon>
        <taxon>Poaceae</taxon>
        <taxon>BOP clade</taxon>
        <taxon>Oryzoideae</taxon>
        <taxon>Oryzeae</taxon>
        <taxon>Oryzinae</taxon>
        <taxon>Oryza</taxon>
    </lineage>
</organism>
<dbReference type="InterPro" id="IPR053168">
    <property type="entry name" value="Glutamic_endopeptidase"/>
</dbReference>
<dbReference type="PANTHER" id="PTHR31589:SF244">
    <property type="entry name" value="OS06G0670633 PROTEIN"/>
    <property type="match status" value="1"/>
</dbReference>
<dbReference type="EnsemblPlants" id="OB06G32080.1">
    <property type="protein sequence ID" value="OB06G32080.1"/>
    <property type="gene ID" value="OB06G32080"/>
</dbReference>
<dbReference type="PANTHER" id="PTHR31589">
    <property type="entry name" value="PROTEIN, PUTATIVE (DUF239)-RELATED-RELATED"/>
    <property type="match status" value="1"/>
</dbReference>
<protein>
    <recommendedName>
        <fullName evidence="1">Neprosin PEP catalytic domain-containing protein</fullName>
    </recommendedName>
</protein>
<reference evidence="2" key="2">
    <citation type="submission" date="2013-04" db="UniProtKB">
        <authorList>
            <consortium name="EnsemblPlants"/>
        </authorList>
    </citation>
    <scope>IDENTIFICATION</scope>
</reference>
<dbReference type="STRING" id="4533.J3MGR4"/>
<evidence type="ECO:0000313" key="2">
    <source>
        <dbReference type="EnsemblPlants" id="OB06G32080.1"/>
    </source>
</evidence>
<dbReference type="Gramene" id="OB06G32080.1">
    <property type="protein sequence ID" value="OB06G32080.1"/>
    <property type="gene ID" value="OB06G32080"/>
</dbReference>
<proteinExistence type="predicted"/>
<evidence type="ECO:0000313" key="3">
    <source>
        <dbReference type="Proteomes" id="UP000006038"/>
    </source>
</evidence>
<sequence length="214" mass="23929">MSSLKKSYPSTDAGPVIAKVPTNGRKEVSYHALYESSGTPKNGYSGVMATFDVYSFPNLKKPEVDPTTYGDSKTHFFVSWTADYYDKTGCFNLDCDGFVPVNGAPVTPGDALEQANNQTKITFKIFKDENDGDWWLYFGYDVNNLSQVRFWPKSIFNRIGWEGFTHSYIGWKSPPMGNGRFPGKMSASIQNVQYVDTVAGPMPLLFGLLVLKFM</sequence>
<dbReference type="PROSITE" id="PS52045">
    <property type="entry name" value="NEPROSIN_PEP_CD"/>
    <property type="match status" value="1"/>
</dbReference>
<dbReference type="OMA" id="WEGFTHS"/>
<dbReference type="Pfam" id="PF03080">
    <property type="entry name" value="Neprosin"/>
    <property type="match status" value="1"/>
</dbReference>
<dbReference type="AlphaFoldDB" id="J3MGR4"/>
<dbReference type="InterPro" id="IPR004314">
    <property type="entry name" value="Neprosin"/>
</dbReference>
<keyword evidence="3" id="KW-1185">Reference proteome</keyword>
<evidence type="ECO:0000259" key="1">
    <source>
        <dbReference type="PROSITE" id="PS52045"/>
    </source>
</evidence>
<dbReference type="Proteomes" id="UP000006038">
    <property type="component" value="Chromosome 6"/>
</dbReference>
<name>J3MGR4_ORYBR</name>
<reference evidence="2" key="1">
    <citation type="journal article" date="2013" name="Nat. Commun.">
        <title>Whole-genome sequencing of Oryza brachyantha reveals mechanisms underlying Oryza genome evolution.</title>
        <authorList>
            <person name="Chen J."/>
            <person name="Huang Q."/>
            <person name="Gao D."/>
            <person name="Wang J."/>
            <person name="Lang Y."/>
            <person name="Liu T."/>
            <person name="Li B."/>
            <person name="Bai Z."/>
            <person name="Luis Goicoechea J."/>
            <person name="Liang C."/>
            <person name="Chen C."/>
            <person name="Zhang W."/>
            <person name="Sun S."/>
            <person name="Liao Y."/>
            <person name="Zhang X."/>
            <person name="Yang L."/>
            <person name="Song C."/>
            <person name="Wang M."/>
            <person name="Shi J."/>
            <person name="Liu G."/>
            <person name="Liu J."/>
            <person name="Zhou H."/>
            <person name="Zhou W."/>
            <person name="Yu Q."/>
            <person name="An N."/>
            <person name="Chen Y."/>
            <person name="Cai Q."/>
            <person name="Wang B."/>
            <person name="Liu B."/>
            <person name="Min J."/>
            <person name="Huang Y."/>
            <person name="Wu H."/>
            <person name="Li Z."/>
            <person name="Zhang Y."/>
            <person name="Yin Y."/>
            <person name="Song W."/>
            <person name="Jiang J."/>
            <person name="Jackson S.A."/>
            <person name="Wing R.A."/>
            <person name="Wang J."/>
            <person name="Chen M."/>
        </authorList>
    </citation>
    <scope>NUCLEOTIDE SEQUENCE [LARGE SCALE GENOMIC DNA]</scope>
    <source>
        <strain evidence="2">cv. IRGC 101232</strain>
    </source>
</reference>
<dbReference type="eggNOG" id="ENOG502RRR2">
    <property type="taxonomic scope" value="Eukaryota"/>
</dbReference>
<dbReference type="HOGENOM" id="CLU_030538_3_2_1"/>
<dbReference type="Gene3D" id="3.90.1320.10">
    <property type="entry name" value="Outer-capsid protein sigma 3, large lobe"/>
    <property type="match status" value="1"/>
</dbReference>
<feature type="domain" description="Neprosin PEP catalytic" evidence="1">
    <location>
        <begin position="1"/>
        <end position="214"/>
    </location>
</feature>